<keyword evidence="1" id="KW-1133">Transmembrane helix</keyword>
<accession>A0ABN3I4K0</accession>
<feature type="transmembrane region" description="Helical" evidence="1">
    <location>
        <begin position="49"/>
        <end position="68"/>
    </location>
</feature>
<dbReference type="Proteomes" id="UP001501444">
    <property type="component" value="Unassembled WGS sequence"/>
</dbReference>
<name>A0ABN3I4K0_9ACTN</name>
<dbReference type="EMBL" id="BAAARV010000137">
    <property type="protein sequence ID" value="GAA2394166.1"/>
    <property type="molecule type" value="Genomic_DNA"/>
</dbReference>
<feature type="transmembrane region" description="Helical" evidence="1">
    <location>
        <begin position="217"/>
        <end position="239"/>
    </location>
</feature>
<feature type="transmembrane region" description="Helical" evidence="1">
    <location>
        <begin position="251"/>
        <end position="274"/>
    </location>
</feature>
<reference evidence="2 3" key="1">
    <citation type="journal article" date="2019" name="Int. J. Syst. Evol. Microbiol.">
        <title>The Global Catalogue of Microorganisms (GCM) 10K type strain sequencing project: providing services to taxonomists for standard genome sequencing and annotation.</title>
        <authorList>
            <consortium name="The Broad Institute Genomics Platform"/>
            <consortium name="The Broad Institute Genome Sequencing Center for Infectious Disease"/>
            <person name="Wu L."/>
            <person name="Ma J."/>
        </authorList>
    </citation>
    <scope>NUCLEOTIDE SEQUENCE [LARGE SCALE GENOMIC DNA]</scope>
    <source>
        <strain evidence="2 3">JCM 3272</strain>
    </source>
</reference>
<gene>
    <name evidence="2" type="ORF">GCM10010170_107840</name>
</gene>
<evidence type="ECO:0000313" key="3">
    <source>
        <dbReference type="Proteomes" id="UP001501444"/>
    </source>
</evidence>
<keyword evidence="1" id="KW-0472">Membrane</keyword>
<feature type="transmembrane region" description="Helical" evidence="1">
    <location>
        <begin position="116"/>
        <end position="138"/>
    </location>
</feature>
<sequence>MTQTSTAGRPHRPLIWLTWLMAGLAVVALAGLVVDHRTVNGAPVWLKPLKFAVSFALYGATLAWMLRLVRRGRWIAWWSATVAALATVAEVGAIVSQAARGRASHFNVATPYDTEVYNVMGALAMVIWLSTFLLAVVVSVQRLADRPTLWAMRLGMFVSLGGMLVGVMMAQPTAAQQRLADAGGVLTVSGAHAVGAPDDGPSMPVTGWAATGGDLRIAHFVGIHALQALPLLAWLLTLLARRFPRLADQAVRVRLVVLGALGYAGLVALLVWQARRGQPLLHPDTRTLVAAAALTALVAAGAATATRLRRPGPVLAEARTATG</sequence>
<feature type="transmembrane region" description="Helical" evidence="1">
    <location>
        <begin position="14"/>
        <end position="34"/>
    </location>
</feature>
<dbReference type="RefSeq" id="WP_344620568.1">
    <property type="nucleotide sequence ID" value="NZ_BAAARV010000137.1"/>
</dbReference>
<evidence type="ECO:0000313" key="2">
    <source>
        <dbReference type="EMBL" id="GAA2394166.1"/>
    </source>
</evidence>
<keyword evidence="1" id="KW-0812">Transmembrane</keyword>
<organism evidence="2 3">
    <name type="scientific">Dactylosporangium salmoneum</name>
    <dbReference type="NCBI Taxonomy" id="53361"/>
    <lineage>
        <taxon>Bacteria</taxon>
        <taxon>Bacillati</taxon>
        <taxon>Actinomycetota</taxon>
        <taxon>Actinomycetes</taxon>
        <taxon>Micromonosporales</taxon>
        <taxon>Micromonosporaceae</taxon>
        <taxon>Dactylosporangium</taxon>
    </lineage>
</organism>
<evidence type="ECO:0000256" key="1">
    <source>
        <dbReference type="SAM" id="Phobius"/>
    </source>
</evidence>
<feature type="transmembrane region" description="Helical" evidence="1">
    <location>
        <begin position="150"/>
        <end position="170"/>
    </location>
</feature>
<feature type="transmembrane region" description="Helical" evidence="1">
    <location>
        <begin position="286"/>
        <end position="305"/>
    </location>
</feature>
<proteinExistence type="predicted"/>
<keyword evidence="3" id="KW-1185">Reference proteome</keyword>
<feature type="transmembrane region" description="Helical" evidence="1">
    <location>
        <begin position="75"/>
        <end position="96"/>
    </location>
</feature>
<protein>
    <submittedName>
        <fullName evidence="2">Uncharacterized protein</fullName>
    </submittedName>
</protein>
<comment type="caution">
    <text evidence="2">The sequence shown here is derived from an EMBL/GenBank/DDBJ whole genome shotgun (WGS) entry which is preliminary data.</text>
</comment>